<keyword evidence="3" id="KW-0808">Transferase</keyword>
<dbReference type="Pfam" id="PF13439">
    <property type="entry name" value="Glyco_transf_4"/>
    <property type="match status" value="1"/>
</dbReference>
<dbReference type="Proteomes" id="UP000240042">
    <property type="component" value="Unassembled WGS sequence"/>
</dbReference>
<dbReference type="SUPFAM" id="SSF53756">
    <property type="entry name" value="UDP-Glycosyltransferase/glycogen phosphorylase"/>
    <property type="match status" value="1"/>
</dbReference>
<gene>
    <name evidence="3" type="ORF">SAMN02745150_01300</name>
</gene>
<dbReference type="Pfam" id="PF00534">
    <property type="entry name" value="Glycos_transf_1"/>
    <property type="match status" value="1"/>
</dbReference>
<dbReference type="InterPro" id="IPR050194">
    <property type="entry name" value="Glycosyltransferase_grp1"/>
</dbReference>
<protein>
    <submittedName>
        <fullName evidence="3">Glycosyltransferase involved in cell wall bisynthesis</fullName>
    </submittedName>
</protein>
<evidence type="ECO:0000313" key="4">
    <source>
        <dbReference type="Proteomes" id="UP000240042"/>
    </source>
</evidence>
<dbReference type="GO" id="GO:0016757">
    <property type="term" value="F:glycosyltransferase activity"/>
    <property type="evidence" value="ECO:0007669"/>
    <property type="project" value="InterPro"/>
</dbReference>
<proteinExistence type="predicted"/>
<dbReference type="OrthoDB" id="73743at2"/>
<dbReference type="PANTHER" id="PTHR45947:SF3">
    <property type="entry name" value="SULFOQUINOVOSYL TRANSFERASE SQD2"/>
    <property type="match status" value="1"/>
</dbReference>
<dbReference type="InterPro" id="IPR028098">
    <property type="entry name" value="Glyco_trans_4-like_N"/>
</dbReference>
<evidence type="ECO:0000313" key="3">
    <source>
        <dbReference type="EMBL" id="SFB91509.1"/>
    </source>
</evidence>
<dbReference type="AlphaFoldDB" id="A0A1I1EWF0"/>
<accession>A0A1I1EWF0</accession>
<organism evidence="3 4">
    <name type="scientific">Brevinema andersonii</name>
    <dbReference type="NCBI Taxonomy" id="34097"/>
    <lineage>
        <taxon>Bacteria</taxon>
        <taxon>Pseudomonadati</taxon>
        <taxon>Spirochaetota</taxon>
        <taxon>Spirochaetia</taxon>
        <taxon>Brevinematales</taxon>
        <taxon>Brevinemataceae</taxon>
        <taxon>Brevinema</taxon>
    </lineage>
</organism>
<name>A0A1I1EWF0_BREAD</name>
<dbReference type="EMBL" id="FOKY01000020">
    <property type="protein sequence ID" value="SFB91509.1"/>
    <property type="molecule type" value="Genomic_DNA"/>
</dbReference>
<keyword evidence="4" id="KW-1185">Reference proteome</keyword>
<evidence type="ECO:0000259" key="2">
    <source>
        <dbReference type="Pfam" id="PF13439"/>
    </source>
</evidence>
<feature type="domain" description="Glycosyltransferase subfamily 4-like N-terminal" evidence="2">
    <location>
        <begin position="17"/>
        <end position="176"/>
    </location>
</feature>
<dbReference type="RefSeq" id="WP_092319853.1">
    <property type="nucleotide sequence ID" value="NZ_FOKY01000020.1"/>
</dbReference>
<dbReference type="InterPro" id="IPR001296">
    <property type="entry name" value="Glyco_trans_1"/>
</dbReference>
<reference evidence="4" key="1">
    <citation type="submission" date="2016-10" db="EMBL/GenBank/DDBJ databases">
        <authorList>
            <person name="Varghese N."/>
            <person name="Submissions S."/>
        </authorList>
    </citation>
    <scope>NUCLEOTIDE SEQUENCE [LARGE SCALE GENOMIC DNA]</scope>
    <source>
        <strain evidence="4">ATCC 43811</strain>
    </source>
</reference>
<feature type="domain" description="Glycosyl transferase family 1" evidence="1">
    <location>
        <begin position="179"/>
        <end position="326"/>
    </location>
</feature>
<dbReference type="CDD" id="cd03801">
    <property type="entry name" value="GT4_PimA-like"/>
    <property type="match status" value="1"/>
</dbReference>
<evidence type="ECO:0000259" key="1">
    <source>
        <dbReference type="Pfam" id="PF00534"/>
    </source>
</evidence>
<dbReference type="STRING" id="34097.SAMN02745150_01300"/>
<sequence length="367" mass="41967">MKILAANWRDPLHPEAGGAEVHLDKILSYLALNHEVVLVTTRTSGIPEEYQYHGYQILRLGHPFLFHYTFKKLWQQRFQHESFDIVIDDISKIGISSPQFIHNVPIVAIFHHLHGHTLYQLLPFPLAYYVAWAEKNALKSYRYTPIVTVSPSSKDELMKILPFNKVIVLPNGIDDNFFVNNDKTPGLFCSVGRLTKAKRIDLSIKLFSLVNRQFPYTELVIAGKGKEESHLKQLVKKLNLENKVKFLGFISEAEKIELLSKAEGFLFTTEKEGWGITALEASAARTPVFGFSVAGIKDSVINNKNGFLAPFGDIENLYKYIEIYLSFDVAKKKEIQQSVQLFAKQFDWTSITKQFETILLKTISEFH</sequence>
<dbReference type="Gene3D" id="3.40.50.2000">
    <property type="entry name" value="Glycogen Phosphorylase B"/>
    <property type="match status" value="2"/>
</dbReference>
<dbReference type="PANTHER" id="PTHR45947">
    <property type="entry name" value="SULFOQUINOVOSYL TRANSFERASE SQD2"/>
    <property type="match status" value="1"/>
</dbReference>